<evidence type="ECO:0000313" key="7">
    <source>
        <dbReference type="Proteomes" id="UP001521116"/>
    </source>
</evidence>
<dbReference type="Pfam" id="PF08100">
    <property type="entry name" value="Dimerisation"/>
    <property type="match status" value="1"/>
</dbReference>
<dbReference type="EMBL" id="JAJVDC020000030">
    <property type="protein sequence ID" value="KAL1632426.1"/>
    <property type="molecule type" value="Genomic_DNA"/>
</dbReference>
<evidence type="ECO:0000259" key="4">
    <source>
        <dbReference type="Pfam" id="PF00891"/>
    </source>
</evidence>
<sequence>MSFLQTLVTTLSQTVQQLERQLKEHNTPIDDLSLYTAQPSHLDEDKYLPPHEIFTLFEKLRVDARALETAVTPTRHKLALIALSQTKASALEAAVQLGVADEIAGASNGEIALTDLAQRLGANANKLGRILRILESDFIFCETAPGVFANTRHSLGLLEKAGGRRMLSFLARDTAEANLGVYANLTDPDAKDSFASTASPFSKAIAKGPTAFTDWLALPQSAGMLERVGGITWLNQFTRPALLNDYPWPHASLVDVGCGPADTALDLLALHPGLRVTALDLPPVVATAAAALAPDLAGRISFVAHDYFGPDAMPARGDAFFARGVLRDYGDDDAARLLAGVREAMVASGPACRLLVNEVLTGPACVVGRREGVAPSALLAAARDGEVRQSAWPEVANLMAQNAFVVFGGMERTGEEMEALMRRVGFRIEKVWRMRSFIVMIECVVDEEWKGPGVA</sequence>
<evidence type="ECO:0000256" key="3">
    <source>
        <dbReference type="ARBA" id="ARBA00022691"/>
    </source>
</evidence>
<evidence type="ECO:0000259" key="5">
    <source>
        <dbReference type="Pfam" id="PF08100"/>
    </source>
</evidence>
<keyword evidence="1" id="KW-0489">Methyltransferase</keyword>
<dbReference type="Pfam" id="PF00891">
    <property type="entry name" value="Methyltransf_2"/>
    <property type="match status" value="1"/>
</dbReference>
<dbReference type="InterPro" id="IPR036388">
    <property type="entry name" value="WH-like_DNA-bd_sf"/>
</dbReference>
<feature type="domain" description="O-methyltransferase dimerisation" evidence="5">
    <location>
        <begin position="87"/>
        <end position="156"/>
    </location>
</feature>
<dbReference type="SUPFAM" id="SSF46785">
    <property type="entry name" value="Winged helix' DNA-binding domain"/>
    <property type="match status" value="1"/>
</dbReference>
<evidence type="ECO:0000313" key="6">
    <source>
        <dbReference type="EMBL" id="KAL1632426.1"/>
    </source>
</evidence>
<keyword evidence="7" id="KW-1185">Reference proteome</keyword>
<feature type="domain" description="O-methyltransferase C-terminal" evidence="4">
    <location>
        <begin position="251"/>
        <end position="391"/>
    </location>
</feature>
<dbReference type="Gene3D" id="1.10.10.10">
    <property type="entry name" value="Winged helix-like DNA-binding domain superfamily/Winged helix DNA-binding domain"/>
    <property type="match status" value="1"/>
</dbReference>
<evidence type="ECO:0000256" key="1">
    <source>
        <dbReference type="ARBA" id="ARBA00022603"/>
    </source>
</evidence>
<keyword evidence="3" id="KW-0949">S-adenosyl-L-methionine</keyword>
<dbReference type="InterPro" id="IPR029063">
    <property type="entry name" value="SAM-dependent_MTases_sf"/>
</dbReference>
<proteinExistence type="predicted"/>
<dbReference type="SUPFAM" id="SSF53335">
    <property type="entry name" value="S-adenosyl-L-methionine-dependent methyltransferases"/>
    <property type="match status" value="1"/>
</dbReference>
<comment type="caution">
    <text evidence="6">The sequence shown here is derived from an EMBL/GenBank/DDBJ whole genome shotgun (WGS) entry which is preliminary data.</text>
</comment>
<dbReference type="InterPro" id="IPR016461">
    <property type="entry name" value="COMT-like"/>
</dbReference>
<protein>
    <recommendedName>
        <fullName evidence="8">S-adenosyl-L-methionine-dependent methyltransferase</fullName>
    </recommendedName>
</protein>
<evidence type="ECO:0008006" key="8">
    <source>
        <dbReference type="Google" id="ProtNLM"/>
    </source>
</evidence>
<organism evidence="6 7">
    <name type="scientific">Neofusicoccum ribis</name>
    <dbReference type="NCBI Taxonomy" id="45134"/>
    <lineage>
        <taxon>Eukaryota</taxon>
        <taxon>Fungi</taxon>
        <taxon>Dikarya</taxon>
        <taxon>Ascomycota</taxon>
        <taxon>Pezizomycotina</taxon>
        <taxon>Dothideomycetes</taxon>
        <taxon>Dothideomycetes incertae sedis</taxon>
        <taxon>Botryosphaeriales</taxon>
        <taxon>Botryosphaeriaceae</taxon>
        <taxon>Neofusicoccum</taxon>
    </lineage>
</organism>
<reference evidence="6 7" key="1">
    <citation type="submission" date="2024-02" db="EMBL/GenBank/DDBJ databases">
        <title>De novo assembly and annotation of 12 fungi associated with fruit tree decline syndrome in Ontario, Canada.</title>
        <authorList>
            <person name="Sulman M."/>
            <person name="Ellouze W."/>
            <person name="Ilyukhin E."/>
        </authorList>
    </citation>
    <scope>NUCLEOTIDE SEQUENCE [LARGE SCALE GENOMIC DNA]</scope>
    <source>
        <strain evidence="6 7">M1-105</strain>
    </source>
</reference>
<dbReference type="InterPro" id="IPR036390">
    <property type="entry name" value="WH_DNA-bd_sf"/>
</dbReference>
<dbReference type="PANTHER" id="PTHR43712">
    <property type="entry name" value="PUTATIVE (AFU_ORTHOLOGUE AFUA_4G14580)-RELATED"/>
    <property type="match status" value="1"/>
</dbReference>
<keyword evidence="2" id="KW-0808">Transferase</keyword>
<evidence type="ECO:0000256" key="2">
    <source>
        <dbReference type="ARBA" id="ARBA00022679"/>
    </source>
</evidence>
<dbReference type="Proteomes" id="UP001521116">
    <property type="component" value="Unassembled WGS sequence"/>
</dbReference>
<dbReference type="PANTHER" id="PTHR43712:SF2">
    <property type="entry name" value="O-METHYLTRANSFERASE CICE"/>
    <property type="match status" value="1"/>
</dbReference>
<accession>A0ABR3SZ99</accession>
<name>A0ABR3SZ99_9PEZI</name>
<dbReference type="PROSITE" id="PS51683">
    <property type="entry name" value="SAM_OMT_II"/>
    <property type="match status" value="1"/>
</dbReference>
<dbReference type="Gene3D" id="3.40.50.150">
    <property type="entry name" value="Vaccinia Virus protein VP39"/>
    <property type="match status" value="1"/>
</dbReference>
<dbReference type="InterPro" id="IPR001077">
    <property type="entry name" value="COMT_C"/>
</dbReference>
<dbReference type="InterPro" id="IPR012967">
    <property type="entry name" value="COMT_dimerisation"/>
</dbReference>
<gene>
    <name evidence="6" type="ORF">SLS56_003668</name>
</gene>